<accession>A0A7G7WYW6</accession>
<proteinExistence type="evidence at transcript level"/>
<dbReference type="PROSITE" id="PS50041">
    <property type="entry name" value="C_TYPE_LECTIN_2"/>
    <property type="match status" value="1"/>
</dbReference>
<protein>
    <submittedName>
        <fullName evidence="3">Toxin candidate TRINITY_DN20954_c6_g1_i3.p1</fullName>
    </submittedName>
</protein>
<evidence type="ECO:0000313" key="3">
    <source>
        <dbReference type="EMBL" id="QNH72455.1"/>
    </source>
</evidence>
<feature type="chain" id="PRO_5028898935" evidence="1">
    <location>
        <begin position="17"/>
        <end position="158"/>
    </location>
</feature>
<reference evidence="3" key="2">
    <citation type="submission" date="2020-07" db="EMBL/GenBank/DDBJ databases">
        <authorList>
            <person name="Klompen A.L."/>
            <person name="Macrander J."/>
            <person name="Reitzel A.M."/>
            <person name="Stampar S.N."/>
        </authorList>
    </citation>
    <scope>NUCLEOTIDE SEQUENCE</scope>
</reference>
<feature type="signal peptide" evidence="1">
    <location>
        <begin position="1"/>
        <end position="16"/>
    </location>
</feature>
<evidence type="ECO:0000256" key="1">
    <source>
        <dbReference type="SAM" id="SignalP"/>
    </source>
</evidence>
<dbReference type="PANTHER" id="PTHR22803">
    <property type="entry name" value="MANNOSE, PHOSPHOLIPASE, LECTIN RECEPTOR RELATED"/>
    <property type="match status" value="1"/>
</dbReference>
<dbReference type="InterPro" id="IPR050111">
    <property type="entry name" value="C-type_lectin/snaclec_domain"/>
</dbReference>
<dbReference type="InterPro" id="IPR016187">
    <property type="entry name" value="CTDL_fold"/>
</dbReference>
<keyword evidence="1" id="KW-0732">Signal</keyword>
<dbReference type="Pfam" id="PF00059">
    <property type="entry name" value="Lectin_C"/>
    <property type="match status" value="1"/>
</dbReference>
<feature type="domain" description="C-type lectin" evidence="2">
    <location>
        <begin position="30"/>
        <end position="147"/>
    </location>
</feature>
<dbReference type="SMART" id="SM00034">
    <property type="entry name" value="CLECT"/>
    <property type="match status" value="1"/>
</dbReference>
<dbReference type="InterPro" id="IPR001304">
    <property type="entry name" value="C-type_lectin-like"/>
</dbReference>
<reference evidence="3" key="1">
    <citation type="journal article" date="2020" name="Mar. Drugs">
        <title>Transcriptomic Analysis of Four Cerianthid (Cnidaria, Ceriantharia) Venoms.</title>
        <authorList>
            <person name="Klompen A.M.L."/>
            <person name="Macrander J."/>
            <person name="Reitzel A.M."/>
            <person name="Stampar S.N."/>
        </authorList>
    </citation>
    <scope>NUCLEOTIDE SEQUENCE</scope>
</reference>
<organism evidence="3">
    <name type="scientific">Ceriantheomorphe brasiliensis</name>
    <dbReference type="NCBI Taxonomy" id="1048506"/>
    <lineage>
        <taxon>Eukaryota</taxon>
        <taxon>Metazoa</taxon>
        <taxon>Cnidaria</taxon>
        <taxon>Anthozoa</taxon>
        <taxon>Ceriantharia</taxon>
        <taxon>Spirularia</taxon>
        <taxon>Cerianthidae</taxon>
        <taxon>Ceriantheomorphe</taxon>
    </lineage>
</organism>
<evidence type="ECO:0000259" key="2">
    <source>
        <dbReference type="PROSITE" id="PS50041"/>
    </source>
</evidence>
<dbReference type="SUPFAM" id="SSF56436">
    <property type="entry name" value="C-type lectin-like"/>
    <property type="match status" value="1"/>
</dbReference>
<sequence>MKIFVFFLVFVMAVNLLEVEGCCSSPWIHFNGHCYYFYPWTTTNWSQARKNCLYKGADLVSIHSPEEQAFISDWVERINDALGVKNVWLGGNDIAVEGTFKWSDKSYWGYTNWYSGQPNNAGGNEDCMAMWNPVTYSGKWFDRICTQTDLRYICKRAC</sequence>
<dbReference type="EMBL" id="MT747521">
    <property type="protein sequence ID" value="QNH72455.1"/>
    <property type="molecule type" value="mRNA"/>
</dbReference>
<dbReference type="AlphaFoldDB" id="A0A7G7WYW6"/>
<name>A0A7G7WYW6_9CNID</name>
<dbReference type="InterPro" id="IPR016186">
    <property type="entry name" value="C-type_lectin-like/link_sf"/>
</dbReference>
<dbReference type="Gene3D" id="3.10.100.10">
    <property type="entry name" value="Mannose-Binding Protein A, subunit A"/>
    <property type="match status" value="1"/>
</dbReference>